<protein>
    <submittedName>
        <fullName evidence="2">OLC1v1014168C1</fullName>
    </submittedName>
</protein>
<name>A0AAV1E062_OLDCO</name>
<feature type="compositionally biased region" description="Polar residues" evidence="1">
    <location>
        <begin position="177"/>
        <end position="187"/>
    </location>
</feature>
<feature type="compositionally biased region" description="Basic and acidic residues" evidence="1">
    <location>
        <begin position="23"/>
        <end position="43"/>
    </location>
</feature>
<feature type="region of interest" description="Disordered" evidence="1">
    <location>
        <begin position="20"/>
        <end position="43"/>
    </location>
</feature>
<reference evidence="2" key="1">
    <citation type="submission" date="2023-03" db="EMBL/GenBank/DDBJ databases">
        <authorList>
            <person name="Julca I."/>
        </authorList>
    </citation>
    <scope>NUCLEOTIDE SEQUENCE</scope>
</reference>
<dbReference type="AlphaFoldDB" id="A0AAV1E062"/>
<sequence>MAIDMSTEISSLTTSPRISFSHDLCHTDDDEASRMEEDNQLRRDSSLLEMDSGDFDFSISNIFEAETTSAEELFSGGLIRSVQIQDKFVHASKQIPMSKTQVPQPQLPSLPPLPLVHPSNAGSKQEILKEPIFGNTESEQKNQSKSFWGIKRSCSLHCENSHKKSSFWSLPLLSRSNSTGSVPTPKQGTRENQKQNGFGSKQQKNLSGISSVSATGASLYVYPLSQQKPPLRKNYSGANANGMRISPVLNMPVPSSTISKGFGSLFRNGGSRDKKVKK</sequence>
<feature type="compositionally biased region" description="Polar residues" evidence="1">
    <location>
        <begin position="194"/>
        <end position="207"/>
    </location>
</feature>
<evidence type="ECO:0000313" key="2">
    <source>
        <dbReference type="EMBL" id="CAI9113550.1"/>
    </source>
</evidence>
<feature type="region of interest" description="Disordered" evidence="1">
    <location>
        <begin position="177"/>
        <end position="207"/>
    </location>
</feature>
<dbReference type="Proteomes" id="UP001161247">
    <property type="component" value="Chromosome 7"/>
</dbReference>
<keyword evidence="3" id="KW-1185">Reference proteome</keyword>
<proteinExistence type="predicted"/>
<accession>A0AAV1E062</accession>
<evidence type="ECO:0000313" key="3">
    <source>
        <dbReference type="Proteomes" id="UP001161247"/>
    </source>
</evidence>
<evidence type="ECO:0000256" key="1">
    <source>
        <dbReference type="SAM" id="MobiDB-lite"/>
    </source>
</evidence>
<dbReference type="PANTHER" id="PTHR36757">
    <property type="entry name" value="BNAANNG22500D PROTEIN"/>
    <property type="match status" value="1"/>
</dbReference>
<dbReference type="PANTHER" id="PTHR36757:SF4">
    <property type="entry name" value="DUF4005 DOMAIN-CONTAINING PROTEIN"/>
    <property type="match status" value="1"/>
</dbReference>
<dbReference type="EMBL" id="OX459124">
    <property type="protein sequence ID" value="CAI9113550.1"/>
    <property type="molecule type" value="Genomic_DNA"/>
</dbReference>
<gene>
    <name evidence="2" type="ORF">OLC1_LOCUS20535</name>
</gene>
<organism evidence="2 3">
    <name type="scientific">Oldenlandia corymbosa var. corymbosa</name>
    <dbReference type="NCBI Taxonomy" id="529605"/>
    <lineage>
        <taxon>Eukaryota</taxon>
        <taxon>Viridiplantae</taxon>
        <taxon>Streptophyta</taxon>
        <taxon>Embryophyta</taxon>
        <taxon>Tracheophyta</taxon>
        <taxon>Spermatophyta</taxon>
        <taxon>Magnoliopsida</taxon>
        <taxon>eudicotyledons</taxon>
        <taxon>Gunneridae</taxon>
        <taxon>Pentapetalae</taxon>
        <taxon>asterids</taxon>
        <taxon>lamiids</taxon>
        <taxon>Gentianales</taxon>
        <taxon>Rubiaceae</taxon>
        <taxon>Rubioideae</taxon>
        <taxon>Spermacoceae</taxon>
        <taxon>Hedyotis-Oldenlandia complex</taxon>
        <taxon>Oldenlandia</taxon>
    </lineage>
</organism>